<dbReference type="HOGENOM" id="CLU_2118569_0_0_6"/>
<protein>
    <submittedName>
        <fullName evidence="1">Uncharacterized protein</fullName>
    </submittedName>
</protein>
<evidence type="ECO:0000313" key="2">
    <source>
        <dbReference type="Proteomes" id="UP000032749"/>
    </source>
</evidence>
<dbReference type="AlphaFoldDB" id="R4YRJ8"/>
<gene>
    <name evidence="1" type="ORF">OLEAN_C17070</name>
</gene>
<dbReference type="EMBL" id="FO203512">
    <property type="protein sequence ID" value="CCK75883.1"/>
    <property type="molecule type" value="Genomic_DNA"/>
</dbReference>
<evidence type="ECO:0000313" key="1">
    <source>
        <dbReference type="EMBL" id="CCK75883.1"/>
    </source>
</evidence>
<proteinExistence type="predicted"/>
<keyword evidence="2" id="KW-1185">Reference proteome</keyword>
<organism evidence="1 2">
    <name type="scientific">Oleispira antarctica RB-8</name>
    <dbReference type="NCBI Taxonomy" id="698738"/>
    <lineage>
        <taxon>Bacteria</taxon>
        <taxon>Pseudomonadati</taxon>
        <taxon>Pseudomonadota</taxon>
        <taxon>Gammaproteobacteria</taxon>
        <taxon>Oceanospirillales</taxon>
        <taxon>Oceanospirillaceae</taxon>
        <taxon>Oleispira</taxon>
    </lineage>
</organism>
<name>R4YRJ8_OLEAN</name>
<sequence>MNILKELVIDAGEKDENGNYDYFYEFEHYQCQFSKFTLLAKSYKDEPELVSFYGLEKEGARLMPPSKSTKEIQEVISALMPEGKSKFTTLSEQGYVEILPSKTKNGLLSWFREK</sequence>
<accession>R4YRJ8</accession>
<dbReference type="Proteomes" id="UP000032749">
    <property type="component" value="Chromosome"/>
</dbReference>
<dbReference type="STRING" id="698738.OLEAN_C17070"/>
<dbReference type="KEGG" id="oai:OLEAN_C17070"/>
<reference evidence="1 2" key="1">
    <citation type="journal article" date="2013" name="Nat. Commun.">
        <title>Genome sequence and functional genomic analysis of the oil-degrading bacterium Oleispira antarctica.</title>
        <authorList>
            <person name="Kube M."/>
            <person name="Chernikova T.N."/>
            <person name="Al-Ramahi Y."/>
            <person name="Beloqui A."/>
            <person name="Lopez-Cortez N."/>
            <person name="Guazzaroni M.E."/>
            <person name="Heipieper H.J."/>
            <person name="Klages S."/>
            <person name="Kotsyurbenko O.R."/>
            <person name="Langer I."/>
            <person name="Nechitaylo T.Y."/>
            <person name="Lunsdorf H."/>
            <person name="Fernandez M."/>
            <person name="Juarez S."/>
            <person name="Ciordia S."/>
            <person name="Singer A."/>
            <person name="Kagan O."/>
            <person name="Egorova O."/>
            <person name="Petit P.A."/>
            <person name="Stogios P."/>
            <person name="Kim Y."/>
            <person name="Tchigvintsev A."/>
            <person name="Flick R."/>
            <person name="Denaro R."/>
            <person name="Genovese M."/>
            <person name="Albar J.P."/>
            <person name="Reva O.N."/>
            <person name="Martinez-Gomariz M."/>
            <person name="Tran H."/>
            <person name="Ferrer M."/>
            <person name="Savchenko A."/>
            <person name="Yakunin A.F."/>
            <person name="Yakimov M.M."/>
            <person name="Golyshina O.V."/>
            <person name="Reinhardt R."/>
            <person name="Golyshin P.N."/>
        </authorList>
    </citation>
    <scope>NUCLEOTIDE SEQUENCE [LARGE SCALE GENOMIC DNA]</scope>
</reference>
<dbReference type="OrthoDB" id="8795178at2"/>